<accession>A0AAV4EL22</accession>
<evidence type="ECO:0000313" key="2">
    <source>
        <dbReference type="Proteomes" id="UP000762676"/>
    </source>
</evidence>
<keyword evidence="2" id="KW-1185">Reference proteome</keyword>
<dbReference type="AlphaFoldDB" id="A0AAV4EL22"/>
<dbReference type="Proteomes" id="UP000762676">
    <property type="component" value="Unassembled WGS sequence"/>
</dbReference>
<reference evidence="1 2" key="1">
    <citation type="journal article" date="2021" name="Elife">
        <title>Chloroplast acquisition without the gene transfer in kleptoplastic sea slugs, Plakobranchus ocellatus.</title>
        <authorList>
            <person name="Maeda T."/>
            <person name="Takahashi S."/>
            <person name="Yoshida T."/>
            <person name="Shimamura S."/>
            <person name="Takaki Y."/>
            <person name="Nagai Y."/>
            <person name="Toyoda A."/>
            <person name="Suzuki Y."/>
            <person name="Arimoto A."/>
            <person name="Ishii H."/>
            <person name="Satoh N."/>
            <person name="Nishiyama T."/>
            <person name="Hasebe M."/>
            <person name="Maruyama T."/>
            <person name="Minagawa J."/>
            <person name="Obokata J."/>
            <person name="Shigenobu S."/>
        </authorList>
    </citation>
    <scope>NUCLEOTIDE SEQUENCE [LARGE SCALE GENOMIC DNA]</scope>
</reference>
<comment type="caution">
    <text evidence="1">The sequence shown here is derived from an EMBL/GenBank/DDBJ whole genome shotgun (WGS) entry which is preliminary data.</text>
</comment>
<proteinExistence type="predicted"/>
<dbReference type="EMBL" id="BMAT01003723">
    <property type="protein sequence ID" value="GFR61290.1"/>
    <property type="molecule type" value="Genomic_DNA"/>
</dbReference>
<evidence type="ECO:0000313" key="1">
    <source>
        <dbReference type="EMBL" id="GFR61290.1"/>
    </source>
</evidence>
<gene>
    <name evidence="1" type="ORF">ElyMa_001842500</name>
</gene>
<name>A0AAV4EL22_9GAST</name>
<protein>
    <submittedName>
        <fullName evidence="1">Uncharacterized protein</fullName>
    </submittedName>
</protein>
<sequence>MSQSILCTQVSSPVTIRCTKASPRSTLVLRVKSSSVEALNTCTVSHYAYVKIGKADRGNTKSIRSGADIDDHGSGISKPLCLQSVGMCPA</sequence>
<organism evidence="1 2">
    <name type="scientific">Elysia marginata</name>
    <dbReference type="NCBI Taxonomy" id="1093978"/>
    <lineage>
        <taxon>Eukaryota</taxon>
        <taxon>Metazoa</taxon>
        <taxon>Spiralia</taxon>
        <taxon>Lophotrochozoa</taxon>
        <taxon>Mollusca</taxon>
        <taxon>Gastropoda</taxon>
        <taxon>Heterobranchia</taxon>
        <taxon>Euthyneura</taxon>
        <taxon>Panpulmonata</taxon>
        <taxon>Sacoglossa</taxon>
        <taxon>Placobranchoidea</taxon>
        <taxon>Plakobranchidae</taxon>
        <taxon>Elysia</taxon>
    </lineage>
</organism>